<dbReference type="GO" id="GO:0097589">
    <property type="term" value="C:archaeal-type flagellum"/>
    <property type="evidence" value="ECO:0007669"/>
    <property type="project" value="UniProtKB-SubCell"/>
</dbReference>
<protein>
    <recommendedName>
        <fullName evidence="4">Flagellin</fullName>
    </recommendedName>
</protein>
<dbReference type="GO" id="GO:0097588">
    <property type="term" value="P:archaeal or bacterial-type flagellum-dependent cell motility"/>
    <property type="evidence" value="ECO:0007669"/>
    <property type="project" value="InterPro"/>
</dbReference>
<evidence type="ECO:0000256" key="3">
    <source>
        <dbReference type="ARBA" id="ARBA00022440"/>
    </source>
</evidence>
<comment type="subcellular location">
    <subcellularLocation>
        <location evidence="1 4">Archaeal flagellum</location>
    </subcellularLocation>
</comment>
<name>A0A397WMP4_9ARCH</name>
<dbReference type="NCBIfam" id="TIGR02537">
    <property type="entry name" value="arch_flag_Nterm"/>
    <property type="match status" value="1"/>
</dbReference>
<comment type="similarity">
    <text evidence="2 4">Belongs to the archaeal flagellin family.</text>
</comment>
<dbReference type="InterPro" id="IPR002774">
    <property type="entry name" value="Flagellin_arc-type"/>
</dbReference>
<evidence type="ECO:0000313" key="6">
    <source>
        <dbReference type="Proteomes" id="UP000266622"/>
    </source>
</evidence>
<keyword evidence="3 4" id="KW-0974">Archaeal flagellum</keyword>
<organism evidence="5 6">
    <name type="scientific">Candidatus Nanoclepta minutus</name>
    <dbReference type="NCBI Taxonomy" id="1940235"/>
    <lineage>
        <taxon>Archaea</taxon>
        <taxon>Nanobdellota</taxon>
        <taxon>Candidatus Nanoclepta</taxon>
    </lineage>
</organism>
<reference evidence="5 6" key="1">
    <citation type="journal article" date="2018" name="Syst. Appl. Microbiol.">
        <title>A new symbiotic nanoarchaeote (Candidatus Nanoclepta minutus) and its host (Zestosphaera tikiterensis gen. nov., sp. nov.) from a New Zealand hot spring.</title>
        <authorList>
            <person name="St John E."/>
            <person name="Liu Y."/>
            <person name="Podar M."/>
            <person name="Stott M.B."/>
            <person name="Meneghin J."/>
            <person name="Chen Z."/>
            <person name="Lagutin K."/>
            <person name="Mitchell K."/>
            <person name="Reysenbach A.L."/>
        </authorList>
    </citation>
    <scope>NUCLEOTIDE SEQUENCE [LARGE SCALE GENOMIC DNA]</scope>
    <source>
        <strain evidence="5">NZ3</strain>
    </source>
</reference>
<sequence length="195" mass="20915">MKGQTGIGTLIVFIALVLTAAIAAFLITQTTVATQSKAAAVADQARERTGTTLEVVRVEGFVNTDSASSNYGKIDRYILYVRLAPGSSPINLDTTTILYYTANGRETLTYGSNQTDETALATADGKFYKLTKYSSEKGTDNILEAGELLALGAMVNYTLGTSDWWRLSIVPKEGQPAEVYGIAPDVFVGNVIVLR</sequence>
<dbReference type="EMBL" id="MWMI01000003">
    <property type="protein sequence ID" value="RIB35318.1"/>
    <property type="molecule type" value="Genomic_DNA"/>
</dbReference>
<dbReference type="PANTHER" id="PTHR35903:SF1">
    <property type="entry name" value="FLAGELLIN B1"/>
    <property type="match status" value="1"/>
</dbReference>
<accession>A0A397WMP4</accession>
<dbReference type="PANTHER" id="PTHR35903">
    <property type="entry name" value="FLAGELLIN B1"/>
    <property type="match status" value="1"/>
</dbReference>
<proteinExistence type="inferred from homology"/>
<dbReference type="InterPro" id="IPR013373">
    <property type="entry name" value="Flagellin/pilin_N_arc"/>
</dbReference>
<evidence type="ECO:0000256" key="4">
    <source>
        <dbReference type="RuleBase" id="RU361282"/>
    </source>
</evidence>
<comment type="function">
    <text evidence="4">Flagellin is the subunit protein which polymerizes to form the filaments of archaeal flagella.</text>
</comment>
<dbReference type="AlphaFoldDB" id="A0A397WMP4"/>
<dbReference type="GO" id="GO:0005198">
    <property type="term" value="F:structural molecule activity"/>
    <property type="evidence" value="ECO:0007669"/>
    <property type="project" value="InterPro"/>
</dbReference>
<evidence type="ECO:0000313" key="5">
    <source>
        <dbReference type="EMBL" id="RIB35318.1"/>
    </source>
</evidence>
<comment type="caution">
    <text evidence="5">The sequence shown here is derived from an EMBL/GenBank/DDBJ whole genome shotgun (WGS) entry which is preliminary data.</text>
</comment>
<gene>
    <name evidence="5" type="ORF">BXU00_02195</name>
</gene>
<evidence type="ECO:0000256" key="2">
    <source>
        <dbReference type="ARBA" id="ARBA00010256"/>
    </source>
</evidence>
<evidence type="ECO:0000256" key="1">
    <source>
        <dbReference type="ARBA" id="ARBA00004618"/>
    </source>
</evidence>
<dbReference type="Pfam" id="PF01917">
    <property type="entry name" value="Flagellin_arch-type"/>
    <property type="match status" value="1"/>
</dbReference>
<dbReference type="Proteomes" id="UP000266622">
    <property type="component" value="Unassembled WGS sequence"/>
</dbReference>